<sequence length="56" mass="6036">MCTSTTTTTPVCSHAHTHAQPSVPVNATSFPTCSHCGWRGGGHYKDCPFDMTTKPR</sequence>
<protein>
    <submittedName>
        <fullName evidence="1">Uncharacterized protein</fullName>
    </submittedName>
</protein>
<dbReference type="EMBL" id="KV426283">
    <property type="protein sequence ID" value="KZV83207.1"/>
    <property type="molecule type" value="Genomic_DNA"/>
</dbReference>
<name>A0A165CVG3_EXIGL</name>
<proteinExistence type="predicted"/>
<keyword evidence="2" id="KW-1185">Reference proteome</keyword>
<dbReference type="AlphaFoldDB" id="A0A165CVG3"/>
<gene>
    <name evidence="1" type="ORF">EXIGLDRAFT_728775</name>
</gene>
<reference evidence="1 2" key="1">
    <citation type="journal article" date="2016" name="Mol. Biol. Evol.">
        <title>Comparative Genomics of Early-Diverging Mushroom-Forming Fungi Provides Insights into the Origins of Lignocellulose Decay Capabilities.</title>
        <authorList>
            <person name="Nagy L.G."/>
            <person name="Riley R."/>
            <person name="Tritt A."/>
            <person name="Adam C."/>
            <person name="Daum C."/>
            <person name="Floudas D."/>
            <person name="Sun H."/>
            <person name="Yadav J.S."/>
            <person name="Pangilinan J."/>
            <person name="Larsson K.H."/>
            <person name="Matsuura K."/>
            <person name="Barry K."/>
            <person name="Labutti K."/>
            <person name="Kuo R."/>
            <person name="Ohm R.A."/>
            <person name="Bhattacharya S.S."/>
            <person name="Shirouzu T."/>
            <person name="Yoshinaga Y."/>
            <person name="Martin F.M."/>
            <person name="Grigoriev I.V."/>
            <person name="Hibbett D.S."/>
        </authorList>
    </citation>
    <scope>NUCLEOTIDE SEQUENCE [LARGE SCALE GENOMIC DNA]</scope>
    <source>
        <strain evidence="1 2">HHB12029</strain>
    </source>
</reference>
<organism evidence="1 2">
    <name type="scientific">Exidia glandulosa HHB12029</name>
    <dbReference type="NCBI Taxonomy" id="1314781"/>
    <lineage>
        <taxon>Eukaryota</taxon>
        <taxon>Fungi</taxon>
        <taxon>Dikarya</taxon>
        <taxon>Basidiomycota</taxon>
        <taxon>Agaricomycotina</taxon>
        <taxon>Agaricomycetes</taxon>
        <taxon>Auriculariales</taxon>
        <taxon>Exidiaceae</taxon>
        <taxon>Exidia</taxon>
    </lineage>
</organism>
<dbReference type="OrthoDB" id="2987315at2759"/>
<dbReference type="InParanoid" id="A0A165CVG3"/>
<dbReference type="Proteomes" id="UP000077266">
    <property type="component" value="Unassembled WGS sequence"/>
</dbReference>
<accession>A0A165CVG3</accession>
<evidence type="ECO:0000313" key="2">
    <source>
        <dbReference type="Proteomes" id="UP000077266"/>
    </source>
</evidence>
<evidence type="ECO:0000313" key="1">
    <source>
        <dbReference type="EMBL" id="KZV83207.1"/>
    </source>
</evidence>